<protein>
    <recommendedName>
        <fullName evidence="4">DUF2798 domain-containing protein</fullName>
    </recommendedName>
</protein>
<keyword evidence="1" id="KW-1133">Transmembrane helix</keyword>
<keyword evidence="3" id="KW-1185">Reference proteome</keyword>
<evidence type="ECO:0000256" key="1">
    <source>
        <dbReference type="SAM" id="Phobius"/>
    </source>
</evidence>
<dbReference type="RefSeq" id="WP_188371090.1">
    <property type="nucleotide sequence ID" value="NZ_BMFH01000002.1"/>
</dbReference>
<feature type="transmembrane region" description="Helical" evidence="1">
    <location>
        <begin position="70"/>
        <end position="92"/>
    </location>
</feature>
<proteinExistence type="predicted"/>
<sequence length="152" mass="16855">MKKSLIGLFLSLGVCALSIYLLVTASPALEYPLGENDTVPLGSFITWAGLISLPMSLYCGVRRFREPQGFFYRSMAVALKIVIVLAFLWVPISYGLAGNMNFNFGQSETFQGGQTAMSLFWGLSLGIPLGTIVLFAVHLIIEVFQRLFHRRK</sequence>
<name>A0ABQ1R4Z9_9FLAO</name>
<evidence type="ECO:0000313" key="2">
    <source>
        <dbReference type="EMBL" id="GGD57356.1"/>
    </source>
</evidence>
<organism evidence="2 3">
    <name type="scientific">Muriicola marianensis</name>
    <dbReference type="NCBI Taxonomy" id="1324801"/>
    <lineage>
        <taxon>Bacteria</taxon>
        <taxon>Pseudomonadati</taxon>
        <taxon>Bacteroidota</taxon>
        <taxon>Flavobacteriia</taxon>
        <taxon>Flavobacteriales</taxon>
        <taxon>Flavobacteriaceae</taxon>
        <taxon>Muriicola</taxon>
    </lineage>
</organism>
<gene>
    <name evidence="2" type="ORF">GCM10011361_24840</name>
</gene>
<evidence type="ECO:0000313" key="3">
    <source>
        <dbReference type="Proteomes" id="UP000625780"/>
    </source>
</evidence>
<dbReference type="EMBL" id="BMFH01000002">
    <property type="protein sequence ID" value="GGD57356.1"/>
    <property type="molecule type" value="Genomic_DNA"/>
</dbReference>
<feature type="transmembrane region" description="Helical" evidence="1">
    <location>
        <begin position="38"/>
        <end position="58"/>
    </location>
</feature>
<comment type="caution">
    <text evidence="2">The sequence shown here is derived from an EMBL/GenBank/DDBJ whole genome shotgun (WGS) entry which is preliminary data.</text>
</comment>
<accession>A0ABQ1R4Z9</accession>
<keyword evidence="1" id="KW-0812">Transmembrane</keyword>
<reference evidence="3" key="1">
    <citation type="journal article" date="2019" name="Int. J. Syst. Evol. Microbiol.">
        <title>The Global Catalogue of Microorganisms (GCM) 10K type strain sequencing project: providing services to taxonomists for standard genome sequencing and annotation.</title>
        <authorList>
            <consortium name="The Broad Institute Genomics Platform"/>
            <consortium name="The Broad Institute Genome Sequencing Center for Infectious Disease"/>
            <person name="Wu L."/>
            <person name="Ma J."/>
        </authorList>
    </citation>
    <scope>NUCLEOTIDE SEQUENCE [LARGE SCALE GENOMIC DNA]</scope>
    <source>
        <strain evidence="3">CGMCC 1.12606</strain>
    </source>
</reference>
<dbReference type="Proteomes" id="UP000625780">
    <property type="component" value="Unassembled WGS sequence"/>
</dbReference>
<evidence type="ECO:0008006" key="4">
    <source>
        <dbReference type="Google" id="ProtNLM"/>
    </source>
</evidence>
<keyword evidence="1" id="KW-0472">Membrane</keyword>
<feature type="transmembrane region" description="Helical" evidence="1">
    <location>
        <begin position="119"/>
        <end position="144"/>
    </location>
</feature>